<sequence>MAAVVSREAYFEAGLEVLADLGYGGLKLAQVCGRLGVTTGSFYHYFPSWSAYTTDLVEHWQNGLTGQRVARLREDPDPHRRIDGVFEVGLNLPHGAEAAIRTWSSIDPKVRKAQEVVDGQRFEVLREAAFEILGNDRQARVFASNAVYLLVGYEQCTLPPDPTGLEWIAGQLRNALDAGRFATVPE</sequence>
<dbReference type="InterPro" id="IPR009057">
    <property type="entry name" value="Homeodomain-like_sf"/>
</dbReference>
<evidence type="ECO:0000313" key="4">
    <source>
        <dbReference type="EMBL" id="VEG50232.1"/>
    </source>
</evidence>
<evidence type="ECO:0000313" key="5">
    <source>
        <dbReference type="Proteomes" id="UP000282551"/>
    </source>
</evidence>
<dbReference type="SUPFAM" id="SSF46689">
    <property type="entry name" value="Homeodomain-like"/>
    <property type="match status" value="1"/>
</dbReference>
<evidence type="ECO:0000256" key="2">
    <source>
        <dbReference type="PROSITE-ProRule" id="PRU00335"/>
    </source>
</evidence>
<accession>A0A3S4TQA5</accession>
<reference evidence="4 5" key="1">
    <citation type="submission" date="2018-12" db="EMBL/GenBank/DDBJ databases">
        <authorList>
            <consortium name="Pathogen Informatics"/>
        </authorList>
    </citation>
    <scope>NUCLEOTIDE SEQUENCE [LARGE SCALE GENOMIC DNA]</scope>
    <source>
        <strain evidence="4 5">NCTC10485</strain>
    </source>
</reference>
<dbReference type="OrthoDB" id="3218408at2"/>
<evidence type="ECO:0000256" key="1">
    <source>
        <dbReference type="ARBA" id="ARBA00023125"/>
    </source>
</evidence>
<dbReference type="Proteomes" id="UP000282551">
    <property type="component" value="Chromosome"/>
</dbReference>
<keyword evidence="5" id="KW-1185">Reference proteome</keyword>
<protein>
    <submittedName>
        <fullName evidence="4">Transcriptional regulator</fullName>
    </submittedName>
</protein>
<dbReference type="Pfam" id="PF00440">
    <property type="entry name" value="TetR_N"/>
    <property type="match status" value="1"/>
</dbReference>
<feature type="domain" description="HTH tetR-type" evidence="3">
    <location>
        <begin position="4"/>
        <end position="64"/>
    </location>
</feature>
<proteinExistence type="predicted"/>
<dbReference type="InterPro" id="IPR001647">
    <property type="entry name" value="HTH_TetR"/>
</dbReference>
<dbReference type="PROSITE" id="PS50977">
    <property type="entry name" value="HTH_TETR_2"/>
    <property type="match status" value="1"/>
</dbReference>
<dbReference type="RefSeq" id="WP_126335795.1">
    <property type="nucleotide sequence ID" value="NZ_AP022604.1"/>
</dbReference>
<evidence type="ECO:0000259" key="3">
    <source>
        <dbReference type="PROSITE" id="PS50977"/>
    </source>
</evidence>
<dbReference type="Gene3D" id="1.10.357.10">
    <property type="entry name" value="Tetracycline Repressor, domain 2"/>
    <property type="match status" value="1"/>
</dbReference>
<gene>
    <name evidence="4" type="ORF">NCTC10485_04550</name>
</gene>
<dbReference type="GO" id="GO:0003677">
    <property type="term" value="F:DNA binding"/>
    <property type="evidence" value="ECO:0007669"/>
    <property type="project" value="UniProtKB-UniRule"/>
</dbReference>
<dbReference type="AlphaFoldDB" id="A0A3S4TQA5"/>
<dbReference type="EMBL" id="LR134355">
    <property type="protein sequence ID" value="VEG50232.1"/>
    <property type="molecule type" value="Genomic_DNA"/>
</dbReference>
<feature type="DNA-binding region" description="H-T-H motif" evidence="2">
    <location>
        <begin position="27"/>
        <end position="46"/>
    </location>
</feature>
<organism evidence="4 5">
    <name type="scientific">Mycolicibacterium chitae</name>
    <name type="common">Mycobacterium chitae</name>
    <dbReference type="NCBI Taxonomy" id="1792"/>
    <lineage>
        <taxon>Bacteria</taxon>
        <taxon>Bacillati</taxon>
        <taxon>Actinomycetota</taxon>
        <taxon>Actinomycetes</taxon>
        <taxon>Mycobacteriales</taxon>
        <taxon>Mycobacteriaceae</taxon>
        <taxon>Mycolicibacterium</taxon>
    </lineage>
</organism>
<keyword evidence="1 2" id="KW-0238">DNA-binding</keyword>
<name>A0A3S4TQA5_MYCCI</name>